<gene>
    <name evidence="4" type="primary">truD</name>
    <name evidence="6" type="ORF">sS8_1805</name>
</gene>
<dbReference type="InterPro" id="IPR050170">
    <property type="entry name" value="TruD_pseudoU_synthase"/>
</dbReference>
<evidence type="ECO:0000313" key="7">
    <source>
        <dbReference type="Proteomes" id="UP000266313"/>
    </source>
</evidence>
<keyword evidence="3 4" id="KW-0413">Isomerase</keyword>
<dbReference type="Gene3D" id="3.30.2340.10">
    <property type="entry name" value="TruD, insertion domain"/>
    <property type="match status" value="1"/>
</dbReference>
<keyword evidence="2 4" id="KW-0819">tRNA processing</keyword>
<comment type="function">
    <text evidence="4">Responsible for synthesis of pseudouridine from uracil-13 in transfer RNAs.</text>
</comment>
<dbReference type="InterPro" id="IPR043165">
    <property type="entry name" value="TruD_insert_sf"/>
</dbReference>
<dbReference type="HAMAP" id="MF_01082">
    <property type="entry name" value="TruD"/>
    <property type="match status" value="1"/>
</dbReference>
<dbReference type="InterPro" id="IPR020103">
    <property type="entry name" value="PsdUridine_synth_cat_dom_sf"/>
</dbReference>
<dbReference type="PANTHER" id="PTHR47811:SF1">
    <property type="entry name" value="TRNA PSEUDOURIDINE SYNTHASE D"/>
    <property type="match status" value="1"/>
</dbReference>
<comment type="catalytic activity">
    <reaction evidence="4">
        <text>uridine(13) in tRNA = pseudouridine(13) in tRNA</text>
        <dbReference type="Rhea" id="RHEA:42540"/>
        <dbReference type="Rhea" id="RHEA-COMP:10105"/>
        <dbReference type="Rhea" id="RHEA-COMP:10106"/>
        <dbReference type="ChEBI" id="CHEBI:65314"/>
        <dbReference type="ChEBI" id="CHEBI:65315"/>
        <dbReference type="EC" id="5.4.99.27"/>
    </reaction>
</comment>
<evidence type="ECO:0000256" key="3">
    <source>
        <dbReference type="ARBA" id="ARBA00023235"/>
    </source>
</evidence>
<dbReference type="GO" id="GO:0160150">
    <property type="term" value="F:tRNA pseudouridine(13) synthase activity"/>
    <property type="evidence" value="ECO:0007669"/>
    <property type="project" value="UniProtKB-EC"/>
</dbReference>
<evidence type="ECO:0000256" key="2">
    <source>
        <dbReference type="ARBA" id="ARBA00022694"/>
    </source>
</evidence>
<dbReference type="OrthoDB" id="1550679at2"/>
<dbReference type="EC" id="5.4.99.27" evidence="4"/>
<dbReference type="PANTHER" id="PTHR47811">
    <property type="entry name" value="TRNA PSEUDOURIDINE SYNTHASE D"/>
    <property type="match status" value="1"/>
</dbReference>
<evidence type="ECO:0000256" key="1">
    <source>
        <dbReference type="ARBA" id="ARBA00007953"/>
    </source>
</evidence>
<accession>A0A250KS28</accession>
<dbReference type="EMBL" id="AP017928">
    <property type="protein sequence ID" value="BBA33761.1"/>
    <property type="molecule type" value="Genomic_DNA"/>
</dbReference>
<protein>
    <recommendedName>
        <fullName evidence="4">tRNA pseudouridine synthase D</fullName>
        <ecNumber evidence="4">5.4.99.27</ecNumber>
    </recommendedName>
    <alternativeName>
        <fullName evidence="4">tRNA pseudouridine(13) synthase</fullName>
    </alternativeName>
    <alternativeName>
        <fullName evidence="4">tRNA pseudouridylate synthase D</fullName>
    </alternativeName>
    <alternativeName>
        <fullName evidence="4">tRNA-uridine isomerase D</fullName>
    </alternativeName>
</protein>
<name>A0A250KS28_9GAMM</name>
<evidence type="ECO:0000259" key="5">
    <source>
        <dbReference type="PROSITE" id="PS50984"/>
    </source>
</evidence>
<dbReference type="Pfam" id="PF01142">
    <property type="entry name" value="TruD"/>
    <property type="match status" value="2"/>
</dbReference>
<proteinExistence type="inferred from homology"/>
<dbReference type="InterPro" id="IPR011760">
    <property type="entry name" value="PsdUridine_synth_TruD_insert"/>
</dbReference>
<dbReference type="InterPro" id="IPR042214">
    <property type="entry name" value="TruD_catalytic"/>
</dbReference>
<dbReference type="KEGG" id="mmai:sS8_1805"/>
<dbReference type="Gene3D" id="3.30.2350.20">
    <property type="entry name" value="TruD, catalytic domain"/>
    <property type="match status" value="1"/>
</dbReference>
<organism evidence="6 7">
    <name type="scientific">Methylocaldum marinum</name>
    <dbReference type="NCBI Taxonomy" id="1432792"/>
    <lineage>
        <taxon>Bacteria</taxon>
        <taxon>Pseudomonadati</taxon>
        <taxon>Pseudomonadota</taxon>
        <taxon>Gammaproteobacteria</taxon>
        <taxon>Methylococcales</taxon>
        <taxon>Methylococcaceae</taxon>
        <taxon>Methylocaldum</taxon>
    </lineage>
</organism>
<feature type="active site" description="Nucleophile" evidence="4">
    <location>
        <position position="81"/>
    </location>
</feature>
<dbReference type="PROSITE" id="PS50984">
    <property type="entry name" value="TRUD"/>
    <property type="match status" value="1"/>
</dbReference>
<evidence type="ECO:0000256" key="4">
    <source>
        <dbReference type="HAMAP-Rule" id="MF_01082"/>
    </source>
</evidence>
<dbReference type="NCBIfam" id="NF002153">
    <property type="entry name" value="PRK00984.1-2"/>
    <property type="match status" value="1"/>
</dbReference>
<evidence type="ECO:0000313" key="6">
    <source>
        <dbReference type="EMBL" id="BBA33761.1"/>
    </source>
</evidence>
<reference evidence="6 7" key="1">
    <citation type="submission" date="2016-12" db="EMBL/GenBank/DDBJ databases">
        <title>Genome sequencing of Methylocaldum marinum.</title>
        <authorList>
            <person name="Takeuchi M."/>
            <person name="Kamagata Y."/>
            <person name="Hiraoka S."/>
            <person name="Oshima K."/>
            <person name="Hattori M."/>
            <person name="Iwasaki W."/>
        </authorList>
    </citation>
    <scope>NUCLEOTIDE SEQUENCE [LARGE SCALE GENOMIC DNA]</scope>
    <source>
        <strain evidence="6 7">S8</strain>
    </source>
</reference>
<dbReference type="CDD" id="cd02575">
    <property type="entry name" value="PseudoU_synth_EcTruD"/>
    <property type="match status" value="1"/>
</dbReference>
<sequence length="346" mass="38680">MGDSTAALPYAFGGPAGTGTIKTSPDDFVVEELLGFEPSDQGEHVFLRIEKRGENTDYVARQLARFAGISPRDVGYAGLKDRHGKTVQWYSVWLPGKAEPDWRQLESPSLGIIEARRNNRKLKKGAAAGNRFEITVRNLTCDFALLELRLKQIHDRGVPNYFGTQRFGHEGQNLAKASALFAGTLQRVNPHRRGLYLSAARSYLFNRILASRITQNNWDRAVTGDVFMFPDSHSFFKSETITPDIEQRLEAKEIHPSGALWGRGAPAVADQALALEQAVVGEESALCRGLEDFGLEMSRRPLRLCPEDFYWELRDPASLHLRFTLPAGAYATAVLRELINTDYIND</sequence>
<dbReference type="GO" id="GO:0003723">
    <property type="term" value="F:RNA binding"/>
    <property type="evidence" value="ECO:0007669"/>
    <property type="project" value="InterPro"/>
</dbReference>
<keyword evidence="7" id="KW-1185">Reference proteome</keyword>
<dbReference type="InterPro" id="IPR001656">
    <property type="entry name" value="PsdUridine_synth_TruD"/>
</dbReference>
<dbReference type="AlphaFoldDB" id="A0A250KS28"/>
<dbReference type="GO" id="GO:0031119">
    <property type="term" value="P:tRNA pseudouridine synthesis"/>
    <property type="evidence" value="ECO:0007669"/>
    <property type="project" value="UniProtKB-UniRule"/>
</dbReference>
<dbReference type="RefSeq" id="WP_119629321.1">
    <property type="nucleotide sequence ID" value="NZ_AP017928.1"/>
</dbReference>
<feature type="domain" description="TRUD" evidence="5">
    <location>
        <begin position="157"/>
        <end position="304"/>
    </location>
</feature>
<dbReference type="SUPFAM" id="SSF55120">
    <property type="entry name" value="Pseudouridine synthase"/>
    <property type="match status" value="1"/>
</dbReference>
<dbReference type="Proteomes" id="UP000266313">
    <property type="component" value="Chromosome"/>
</dbReference>
<dbReference type="GO" id="GO:0005829">
    <property type="term" value="C:cytosol"/>
    <property type="evidence" value="ECO:0007669"/>
    <property type="project" value="TreeGrafter"/>
</dbReference>
<comment type="similarity">
    <text evidence="1 4">Belongs to the pseudouridine synthase TruD family.</text>
</comment>